<evidence type="ECO:0000256" key="1">
    <source>
        <dbReference type="SAM" id="MobiDB-lite"/>
    </source>
</evidence>
<dbReference type="EMBL" id="LXQA010498330">
    <property type="protein sequence ID" value="MCI55567.1"/>
    <property type="molecule type" value="Genomic_DNA"/>
</dbReference>
<evidence type="ECO:0000313" key="2">
    <source>
        <dbReference type="EMBL" id="MCI55567.1"/>
    </source>
</evidence>
<evidence type="ECO:0000313" key="3">
    <source>
        <dbReference type="Proteomes" id="UP000265520"/>
    </source>
</evidence>
<reference evidence="2 3" key="1">
    <citation type="journal article" date="2018" name="Front. Plant Sci.">
        <title>Red Clover (Trifolium pratense) and Zigzag Clover (T. medium) - A Picture of Genomic Similarities and Differences.</title>
        <authorList>
            <person name="Dluhosova J."/>
            <person name="Istvanek J."/>
            <person name="Nedelnik J."/>
            <person name="Repkova J."/>
        </authorList>
    </citation>
    <scope>NUCLEOTIDE SEQUENCE [LARGE SCALE GENOMIC DNA]</scope>
    <source>
        <strain evidence="3">cv. 10/8</strain>
        <tissue evidence="2">Leaf</tissue>
    </source>
</reference>
<dbReference type="AlphaFoldDB" id="A0A392T599"/>
<keyword evidence="3" id="KW-1185">Reference proteome</keyword>
<organism evidence="2 3">
    <name type="scientific">Trifolium medium</name>
    <dbReference type="NCBI Taxonomy" id="97028"/>
    <lineage>
        <taxon>Eukaryota</taxon>
        <taxon>Viridiplantae</taxon>
        <taxon>Streptophyta</taxon>
        <taxon>Embryophyta</taxon>
        <taxon>Tracheophyta</taxon>
        <taxon>Spermatophyta</taxon>
        <taxon>Magnoliopsida</taxon>
        <taxon>eudicotyledons</taxon>
        <taxon>Gunneridae</taxon>
        <taxon>Pentapetalae</taxon>
        <taxon>rosids</taxon>
        <taxon>fabids</taxon>
        <taxon>Fabales</taxon>
        <taxon>Fabaceae</taxon>
        <taxon>Papilionoideae</taxon>
        <taxon>50 kb inversion clade</taxon>
        <taxon>NPAAA clade</taxon>
        <taxon>Hologalegina</taxon>
        <taxon>IRL clade</taxon>
        <taxon>Trifolieae</taxon>
        <taxon>Trifolium</taxon>
    </lineage>
</organism>
<dbReference type="Proteomes" id="UP000265520">
    <property type="component" value="Unassembled WGS sequence"/>
</dbReference>
<proteinExistence type="predicted"/>
<protein>
    <submittedName>
        <fullName evidence="2">Uncharacterized protein</fullName>
    </submittedName>
</protein>
<comment type="caution">
    <text evidence="2">The sequence shown here is derived from an EMBL/GenBank/DDBJ whole genome shotgun (WGS) entry which is preliminary data.</text>
</comment>
<sequence>SSPFDNVASPFVNAASSSNPTGPLQYQQDNDDGEDDAKQHQGGLRRGVRVRHAPTCGIGGHLGDDGGGHGHGRGRGRGRDS</sequence>
<feature type="compositionally biased region" description="Polar residues" evidence="1">
    <location>
        <begin position="14"/>
        <end position="28"/>
    </location>
</feature>
<feature type="compositionally biased region" description="Basic residues" evidence="1">
    <location>
        <begin position="70"/>
        <end position="81"/>
    </location>
</feature>
<feature type="non-terminal residue" evidence="2">
    <location>
        <position position="1"/>
    </location>
</feature>
<accession>A0A392T599</accession>
<name>A0A392T599_9FABA</name>
<feature type="region of interest" description="Disordered" evidence="1">
    <location>
        <begin position="1"/>
        <end position="81"/>
    </location>
</feature>